<dbReference type="SUPFAM" id="SSF88659">
    <property type="entry name" value="Sigma3 and sigma4 domains of RNA polymerase sigma factors"/>
    <property type="match status" value="1"/>
</dbReference>
<accession>A0A317EN64</accession>
<dbReference type="PANTHER" id="PTHR43133:SF62">
    <property type="entry name" value="RNA POLYMERASE SIGMA FACTOR SIGZ"/>
    <property type="match status" value="1"/>
</dbReference>
<comment type="similarity">
    <text evidence="1">Belongs to the sigma-70 factor family. ECF subfamily.</text>
</comment>
<feature type="domain" description="RNA polymerase sigma-70 region 2" evidence="6">
    <location>
        <begin position="40"/>
        <end position="104"/>
    </location>
</feature>
<keyword evidence="2" id="KW-0805">Transcription regulation</keyword>
<dbReference type="GO" id="GO:0016987">
    <property type="term" value="F:sigma factor activity"/>
    <property type="evidence" value="ECO:0007669"/>
    <property type="project" value="UniProtKB-KW"/>
</dbReference>
<dbReference type="InterPro" id="IPR007627">
    <property type="entry name" value="RNA_pol_sigma70_r2"/>
</dbReference>
<dbReference type="GO" id="GO:0003677">
    <property type="term" value="F:DNA binding"/>
    <property type="evidence" value="ECO:0007669"/>
    <property type="project" value="UniProtKB-KW"/>
</dbReference>
<evidence type="ECO:0000256" key="3">
    <source>
        <dbReference type="ARBA" id="ARBA00023082"/>
    </source>
</evidence>
<dbReference type="Gene3D" id="1.10.1740.10">
    <property type="match status" value="1"/>
</dbReference>
<dbReference type="NCBIfam" id="TIGR02937">
    <property type="entry name" value="sigma70-ECF"/>
    <property type="match status" value="1"/>
</dbReference>
<dbReference type="Pfam" id="PF04545">
    <property type="entry name" value="Sigma70_r4"/>
    <property type="match status" value="1"/>
</dbReference>
<evidence type="ECO:0000313" key="8">
    <source>
        <dbReference type="EMBL" id="PWS28002.1"/>
    </source>
</evidence>
<dbReference type="PANTHER" id="PTHR43133">
    <property type="entry name" value="RNA POLYMERASE ECF-TYPE SIGMA FACTO"/>
    <property type="match status" value="1"/>
</dbReference>
<dbReference type="AlphaFoldDB" id="A0A317EN64"/>
<evidence type="ECO:0000256" key="4">
    <source>
        <dbReference type="ARBA" id="ARBA00023125"/>
    </source>
</evidence>
<dbReference type="Proteomes" id="UP000245379">
    <property type="component" value="Unassembled WGS sequence"/>
</dbReference>
<dbReference type="InterPro" id="IPR013324">
    <property type="entry name" value="RNA_pol_sigma_r3/r4-like"/>
</dbReference>
<proteinExistence type="inferred from homology"/>
<keyword evidence="5" id="KW-0804">Transcription</keyword>
<name>A0A317EN64_9SPHI</name>
<feature type="domain" description="RNA polymerase sigma-70 region 4" evidence="7">
    <location>
        <begin position="143"/>
        <end position="190"/>
    </location>
</feature>
<protein>
    <submittedName>
        <fullName evidence="8">RNA polymerase subunit sigma</fullName>
    </submittedName>
</protein>
<comment type="caution">
    <text evidence="8">The sequence shown here is derived from an EMBL/GenBank/DDBJ whole genome shotgun (WGS) entry which is preliminary data.</text>
</comment>
<dbReference type="InterPro" id="IPR014284">
    <property type="entry name" value="RNA_pol_sigma-70_dom"/>
</dbReference>
<dbReference type="InterPro" id="IPR039425">
    <property type="entry name" value="RNA_pol_sigma-70-like"/>
</dbReference>
<dbReference type="InterPro" id="IPR036388">
    <property type="entry name" value="WH-like_DNA-bd_sf"/>
</dbReference>
<dbReference type="InterPro" id="IPR013325">
    <property type="entry name" value="RNA_pol_sigma_r2"/>
</dbReference>
<keyword evidence="9" id="KW-1185">Reference proteome</keyword>
<keyword evidence="3" id="KW-0731">Sigma factor</keyword>
<dbReference type="CDD" id="cd06171">
    <property type="entry name" value="Sigma70_r4"/>
    <property type="match status" value="1"/>
</dbReference>
<dbReference type="RefSeq" id="WP_109925763.1">
    <property type="nucleotide sequence ID" value="NZ_QGNZ01000002.1"/>
</dbReference>
<dbReference type="SUPFAM" id="SSF88946">
    <property type="entry name" value="Sigma2 domain of RNA polymerase sigma factors"/>
    <property type="match status" value="1"/>
</dbReference>
<reference evidence="8 9" key="1">
    <citation type="submission" date="2018-05" db="EMBL/GenBank/DDBJ databases">
        <title>Pedobacter paludis sp. nov., isolated from wetland soil.</title>
        <authorList>
            <person name="Zhang Y."/>
            <person name="Wang G."/>
        </authorList>
    </citation>
    <scope>NUCLEOTIDE SEQUENCE [LARGE SCALE GENOMIC DNA]</scope>
    <source>
        <strain evidence="8 9">KCTC22721</strain>
    </source>
</reference>
<evidence type="ECO:0000259" key="6">
    <source>
        <dbReference type="Pfam" id="PF04542"/>
    </source>
</evidence>
<organism evidence="8 9">
    <name type="scientific">Pedobacter yonginense</name>
    <dbReference type="NCBI Taxonomy" id="651869"/>
    <lineage>
        <taxon>Bacteria</taxon>
        <taxon>Pseudomonadati</taxon>
        <taxon>Bacteroidota</taxon>
        <taxon>Sphingobacteriia</taxon>
        <taxon>Sphingobacteriales</taxon>
        <taxon>Sphingobacteriaceae</taxon>
        <taxon>Pedobacter</taxon>
    </lineage>
</organism>
<evidence type="ECO:0000259" key="7">
    <source>
        <dbReference type="Pfam" id="PF04545"/>
    </source>
</evidence>
<dbReference type="OrthoDB" id="9790423at2"/>
<evidence type="ECO:0000313" key="9">
    <source>
        <dbReference type="Proteomes" id="UP000245379"/>
    </source>
</evidence>
<gene>
    <name evidence="8" type="ORF">DHW03_10595</name>
</gene>
<dbReference type="Pfam" id="PF04542">
    <property type="entry name" value="Sigma70_r2"/>
    <property type="match status" value="1"/>
</dbReference>
<evidence type="ECO:0000256" key="2">
    <source>
        <dbReference type="ARBA" id="ARBA00023015"/>
    </source>
</evidence>
<dbReference type="EMBL" id="QGNZ01000002">
    <property type="protein sequence ID" value="PWS28002.1"/>
    <property type="molecule type" value="Genomic_DNA"/>
</dbReference>
<dbReference type="GO" id="GO:0006352">
    <property type="term" value="P:DNA-templated transcription initiation"/>
    <property type="evidence" value="ECO:0007669"/>
    <property type="project" value="InterPro"/>
</dbReference>
<evidence type="ECO:0000256" key="5">
    <source>
        <dbReference type="ARBA" id="ARBA00023163"/>
    </source>
</evidence>
<evidence type="ECO:0000256" key="1">
    <source>
        <dbReference type="ARBA" id="ARBA00010641"/>
    </source>
</evidence>
<keyword evidence="4" id="KW-0238">DNA-binding</keyword>
<dbReference type="InterPro" id="IPR007630">
    <property type="entry name" value="RNA_pol_sigma70_r4"/>
</dbReference>
<sequence length="194" mass="22071">MIAFILTTPSVKSLQKLSLPDETVLAEGLISGQYGAFNQLYKMYAPALLGIINKIVLQQETAEDLLQDTFIKIRKYASSYDPSKSRIFTWISRIAKNTALDHLRLKMNKDGAKNISLDFVSAELDTNYTHSFNPETIGLKSLFNTLNSKQKEIIDLIYFKGYTHEEVAEKLNMPIGTVKTRIRMSIQKLRLSFN</sequence>
<dbReference type="Gene3D" id="1.10.10.10">
    <property type="entry name" value="Winged helix-like DNA-binding domain superfamily/Winged helix DNA-binding domain"/>
    <property type="match status" value="1"/>
</dbReference>